<gene>
    <name evidence="2" type="ORF">mMyoMyo1_014848</name>
</gene>
<feature type="compositionally biased region" description="Basic and acidic residues" evidence="1">
    <location>
        <begin position="55"/>
        <end position="64"/>
    </location>
</feature>
<dbReference type="VEuPathDB" id="HostDB:GeneID_118658778"/>
<evidence type="ECO:0000313" key="2">
    <source>
        <dbReference type="EMBL" id="KAF6349615.1"/>
    </source>
</evidence>
<organism evidence="2 3">
    <name type="scientific">Myotis myotis</name>
    <name type="common">Greater mouse-eared bat</name>
    <name type="synonym">Vespertilio myotis</name>
    <dbReference type="NCBI Taxonomy" id="51298"/>
    <lineage>
        <taxon>Eukaryota</taxon>
        <taxon>Metazoa</taxon>
        <taxon>Chordata</taxon>
        <taxon>Craniata</taxon>
        <taxon>Vertebrata</taxon>
        <taxon>Euteleostomi</taxon>
        <taxon>Mammalia</taxon>
        <taxon>Eutheria</taxon>
        <taxon>Laurasiatheria</taxon>
        <taxon>Chiroptera</taxon>
        <taxon>Yangochiroptera</taxon>
        <taxon>Vespertilionidae</taxon>
        <taxon>Myotis</taxon>
    </lineage>
</organism>
<feature type="region of interest" description="Disordered" evidence="1">
    <location>
        <begin position="55"/>
        <end position="75"/>
    </location>
</feature>
<feature type="compositionally biased region" description="Polar residues" evidence="1">
    <location>
        <begin position="186"/>
        <end position="198"/>
    </location>
</feature>
<evidence type="ECO:0000313" key="3">
    <source>
        <dbReference type="Proteomes" id="UP000527355"/>
    </source>
</evidence>
<protein>
    <submittedName>
        <fullName evidence="2">Protocadherin 18</fullName>
    </submittedName>
</protein>
<name>A0A7J7XIV0_MYOMY</name>
<proteinExistence type="predicted"/>
<reference evidence="2 3" key="1">
    <citation type="journal article" date="2020" name="Nature">
        <title>Six reference-quality genomes reveal evolution of bat adaptations.</title>
        <authorList>
            <person name="Jebb D."/>
            <person name="Huang Z."/>
            <person name="Pippel M."/>
            <person name="Hughes G.M."/>
            <person name="Lavrichenko K."/>
            <person name="Devanna P."/>
            <person name="Winkler S."/>
            <person name="Jermiin L.S."/>
            <person name="Skirmuntt E.C."/>
            <person name="Katzourakis A."/>
            <person name="Burkitt-Gray L."/>
            <person name="Ray D.A."/>
            <person name="Sullivan K.A.M."/>
            <person name="Roscito J.G."/>
            <person name="Kirilenko B.M."/>
            <person name="Davalos L.M."/>
            <person name="Corthals A.P."/>
            <person name="Power M.L."/>
            <person name="Jones G."/>
            <person name="Ransome R.D."/>
            <person name="Dechmann D.K.N."/>
            <person name="Locatelli A.G."/>
            <person name="Puechmaille S.J."/>
            <person name="Fedrigo O."/>
            <person name="Jarvis E.D."/>
            <person name="Hiller M."/>
            <person name="Vernes S.C."/>
            <person name="Myers E.W."/>
            <person name="Teeling E.C."/>
        </authorList>
    </citation>
    <scope>NUCLEOTIDE SEQUENCE [LARGE SCALE GENOMIC DNA]</scope>
    <source>
        <strain evidence="2">MMyoMyo1</strain>
        <tissue evidence="2">Flight muscle</tissue>
    </source>
</reference>
<comment type="caution">
    <text evidence="2">The sequence shown here is derived from an EMBL/GenBank/DDBJ whole genome shotgun (WGS) entry which is preliminary data.</text>
</comment>
<keyword evidence="3" id="KW-1185">Reference proteome</keyword>
<sequence>MRAPASMPTVSGSRDTVSQLLSMLHQGQYQPRPSFRGNKYSRSYRYALQDMDKFSLKDSGRGDSEAGDSDYDLGRDSPIDRLLGEGFSDLFLTDGRIPAAMRLCTEECRVLGHSDQCWMPPLPSPSSDYRSNMFIPGEEFPAQPQQQHPHQGLEDDTQPADSGEKKKSFSTFGKDSPKEEDPGDKGTSSLLSEMSSVFQRLLPPSLDTYSEASEVDRSNSLERRKGPLPAKTGGYPQGVAAWAASTHFQNPTTNSGPPLGTHSSVQPSAKWLPAMEEIPENYEEDDFDNVLNHLNDGKHELMDASELVAEINKLLQDVRQS</sequence>
<feature type="compositionally biased region" description="Basic and acidic residues" evidence="1">
    <location>
        <begin position="175"/>
        <end position="184"/>
    </location>
</feature>
<evidence type="ECO:0000256" key="1">
    <source>
        <dbReference type="SAM" id="MobiDB-lite"/>
    </source>
</evidence>
<dbReference type="EMBL" id="JABWUV010000006">
    <property type="protein sequence ID" value="KAF6349615.1"/>
    <property type="molecule type" value="Genomic_DNA"/>
</dbReference>
<dbReference type="AlphaFoldDB" id="A0A7J7XIV0"/>
<dbReference type="Proteomes" id="UP000527355">
    <property type="component" value="Unassembled WGS sequence"/>
</dbReference>
<feature type="region of interest" description="Disordered" evidence="1">
    <location>
        <begin position="128"/>
        <end position="236"/>
    </location>
</feature>
<feature type="compositionally biased region" description="Basic and acidic residues" evidence="1">
    <location>
        <begin position="214"/>
        <end position="225"/>
    </location>
</feature>
<accession>A0A7J7XIV0</accession>